<proteinExistence type="predicted"/>
<dbReference type="Gramene" id="AET1Gv20231600.5">
    <property type="protein sequence ID" value="AET1Gv20231600.5"/>
    <property type="gene ID" value="AET1Gv20231600"/>
</dbReference>
<evidence type="ECO:0000313" key="3">
    <source>
        <dbReference type="Proteomes" id="UP000015105"/>
    </source>
</evidence>
<organism evidence="2 3">
    <name type="scientific">Aegilops tauschii subsp. strangulata</name>
    <name type="common">Goatgrass</name>
    <dbReference type="NCBI Taxonomy" id="200361"/>
    <lineage>
        <taxon>Eukaryota</taxon>
        <taxon>Viridiplantae</taxon>
        <taxon>Streptophyta</taxon>
        <taxon>Embryophyta</taxon>
        <taxon>Tracheophyta</taxon>
        <taxon>Spermatophyta</taxon>
        <taxon>Magnoliopsida</taxon>
        <taxon>Liliopsida</taxon>
        <taxon>Poales</taxon>
        <taxon>Poaceae</taxon>
        <taxon>BOP clade</taxon>
        <taxon>Pooideae</taxon>
        <taxon>Triticodae</taxon>
        <taxon>Triticeae</taxon>
        <taxon>Triticinae</taxon>
        <taxon>Aegilops</taxon>
    </lineage>
</organism>
<keyword evidence="3" id="KW-1185">Reference proteome</keyword>
<reference evidence="3" key="1">
    <citation type="journal article" date="2014" name="Science">
        <title>Ancient hybridizations among the ancestral genomes of bread wheat.</title>
        <authorList>
            <consortium name="International Wheat Genome Sequencing Consortium,"/>
            <person name="Marcussen T."/>
            <person name="Sandve S.R."/>
            <person name="Heier L."/>
            <person name="Spannagl M."/>
            <person name="Pfeifer M."/>
            <person name="Jakobsen K.S."/>
            <person name="Wulff B.B."/>
            <person name="Steuernagel B."/>
            <person name="Mayer K.F."/>
            <person name="Olsen O.A."/>
        </authorList>
    </citation>
    <scope>NUCLEOTIDE SEQUENCE [LARGE SCALE GENOMIC DNA]</scope>
    <source>
        <strain evidence="3">cv. AL8/78</strain>
    </source>
</reference>
<dbReference type="Proteomes" id="UP000015105">
    <property type="component" value="Chromosome 1D"/>
</dbReference>
<name>A0A452XZR8_AEGTS</name>
<feature type="region of interest" description="Disordered" evidence="1">
    <location>
        <begin position="1"/>
        <end position="20"/>
    </location>
</feature>
<dbReference type="AlphaFoldDB" id="A0A452XZR8"/>
<sequence length="62" mass="7261">QDQDHARDTQGLCPPPRTHQHGIDRSFCSCSHALNWILDDVVRMSSDSYETRTFRVRLYPLM</sequence>
<dbReference type="EnsemblPlants" id="AET1Gv20231600.5">
    <property type="protein sequence ID" value="AET1Gv20231600.5"/>
    <property type="gene ID" value="AET1Gv20231600"/>
</dbReference>
<evidence type="ECO:0000256" key="1">
    <source>
        <dbReference type="SAM" id="MobiDB-lite"/>
    </source>
</evidence>
<reference evidence="2" key="5">
    <citation type="journal article" date="2021" name="G3 (Bethesda)">
        <title>Aegilops tauschii genome assembly Aet v5.0 features greater sequence contiguity and improved annotation.</title>
        <authorList>
            <person name="Wang L."/>
            <person name="Zhu T."/>
            <person name="Rodriguez J.C."/>
            <person name="Deal K.R."/>
            <person name="Dubcovsky J."/>
            <person name="McGuire P.E."/>
            <person name="Lux T."/>
            <person name="Spannagl M."/>
            <person name="Mayer K.F.X."/>
            <person name="Baldrich P."/>
            <person name="Meyers B.C."/>
            <person name="Huo N."/>
            <person name="Gu Y.Q."/>
            <person name="Zhou H."/>
            <person name="Devos K.M."/>
            <person name="Bennetzen J.L."/>
            <person name="Unver T."/>
            <person name="Budak H."/>
            <person name="Gulick P.J."/>
            <person name="Galiba G."/>
            <person name="Kalapos B."/>
            <person name="Nelson D.R."/>
            <person name="Li P."/>
            <person name="You F.M."/>
            <person name="Luo M.C."/>
            <person name="Dvorak J."/>
        </authorList>
    </citation>
    <scope>NUCLEOTIDE SEQUENCE [LARGE SCALE GENOMIC DNA]</scope>
    <source>
        <strain evidence="2">cv. AL8/78</strain>
    </source>
</reference>
<reference evidence="2" key="4">
    <citation type="submission" date="2019-03" db="UniProtKB">
        <authorList>
            <consortium name="EnsemblPlants"/>
        </authorList>
    </citation>
    <scope>IDENTIFICATION</scope>
</reference>
<protein>
    <submittedName>
        <fullName evidence="2">Uncharacterized protein</fullName>
    </submittedName>
</protein>
<reference evidence="3" key="2">
    <citation type="journal article" date="2017" name="Nat. Plants">
        <title>The Aegilops tauschii genome reveals multiple impacts of transposons.</title>
        <authorList>
            <person name="Zhao G."/>
            <person name="Zou C."/>
            <person name="Li K."/>
            <person name="Wang K."/>
            <person name="Li T."/>
            <person name="Gao L."/>
            <person name="Zhang X."/>
            <person name="Wang H."/>
            <person name="Yang Z."/>
            <person name="Liu X."/>
            <person name="Jiang W."/>
            <person name="Mao L."/>
            <person name="Kong X."/>
            <person name="Jiao Y."/>
            <person name="Jia J."/>
        </authorList>
    </citation>
    <scope>NUCLEOTIDE SEQUENCE [LARGE SCALE GENOMIC DNA]</scope>
    <source>
        <strain evidence="3">cv. AL8/78</strain>
    </source>
</reference>
<accession>A0A452XZR8</accession>
<evidence type="ECO:0000313" key="2">
    <source>
        <dbReference type="EnsemblPlants" id="AET1Gv20231600.5"/>
    </source>
</evidence>
<reference evidence="2" key="3">
    <citation type="journal article" date="2017" name="Nature">
        <title>Genome sequence of the progenitor of the wheat D genome Aegilops tauschii.</title>
        <authorList>
            <person name="Luo M.C."/>
            <person name="Gu Y.Q."/>
            <person name="Puiu D."/>
            <person name="Wang H."/>
            <person name="Twardziok S.O."/>
            <person name="Deal K.R."/>
            <person name="Huo N."/>
            <person name="Zhu T."/>
            <person name="Wang L."/>
            <person name="Wang Y."/>
            <person name="McGuire P.E."/>
            <person name="Liu S."/>
            <person name="Long H."/>
            <person name="Ramasamy R.K."/>
            <person name="Rodriguez J.C."/>
            <person name="Van S.L."/>
            <person name="Yuan L."/>
            <person name="Wang Z."/>
            <person name="Xia Z."/>
            <person name="Xiao L."/>
            <person name="Anderson O.D."/>
            <person name="Ouyang S."/>
            <person name="Liang Y."/>
            <person name="Zimin A.V."/>
            <person name="Pertea G."/>
            <person name="Qi P."/>
            <person name="Bennetzen J.L."/>
            <person name="Dai X."/>
            <person name="Dawson M.W."/>
            <person name="Muller H.G."/>
            <person name="Kugler K."/>
            <person name="Rivarola-Duarte L."/>
            <person name="Spannagl M."/>
            <person name="Mayer K.F.X."/>
            <person name="Lu F.H."/>
            <person name="Bevan M.W."/>
            <person name="Leroy P."/>
            <person name="Li P."/>
            <person name="You F.M."/>
            <person name="Sun Q."/>
            <person name="Liu Z."/>
            <person name="Lyons E."/>
            <person name="Wicker T."/>
            <person name="Salzberg S.L."/>
            <person name="Devos K.M."/>
            <person name="Dvorak J."/>
        </authorList>
    </citation>
    <scope>NUCLEOTIDE SEQUENCE [LARGE SCALE GENOMIC DNA]</scope>
    <source>
        <strain evidence="2">cv. AL8/78</strain>
    </source>
</reference>